<comment type="caution">
    <text evidence="1">The sequence shown here is derived from an EMBL/GenBank/DDBJ whole genome shotgun (WGS) entry which is preliminary data.</text>
</comment>
<evidence type="ECO:0000313" key="1">
    <source>
        <dbReference type="EMBL" id="PYD64851.1"/>
    </source>
</evidence>
<dbReference type="EMBL" id="NIRT01000070">
    <property type="protein sequence ID" value="PYD64851.1"/>
    <property type="molecule type" value="Genomic_DNA"/>
</dbReference>
<proteinExistence type="predicted"/>
<organism evidence="1 2">
    <name type="scientific">Komagataeibacter nataicola</name>
    <dbReference type="NCBI Taxonomy" id="265960"/>
    <lineage>
        <taxon>Bacteria</taxon>
        <taxon>Pseudomonadati</taxon>
        <taxon>Pseudomonadota</taxon>
        <taxon>Alphaproteobacteria</taxon>
        <taxon>Acetobacterales</taxon>
        <taxon>Acetobacteraceae</taxon>
        <taxon>Komagataeibacter</taxon>
    </lineage>
</organism>
<reference evidence="1 2" key="1">
    <citation type="submission" date="2017-06" db="EMBL/GenBank/DDBJ databases">
        <title>A draft genome sequence of Komagataeibacter nataicola LMG 1536.</title>
        <authorList>
            <person name="Skraban J."/>
            <person name="Cleenwerck I."/>
            <person name="Vandamme P."/>
            <person name="Trcek J."/>
        </authorList>
    </citation>
    <scope>NUCLEOTIDE SEQUENCE [LARGE SCALE GENOMIC DNA]</scope>
    <source>
        <strain evidence="1 2">LMG 1536</strain>
    </source>
</reference>
<gene>
    <name evidence="1" type="ORF">CDI09_16950</name>
</gene>
<keyword evidence="2" id="KW-1185">Reference proteome</keyword>
<evidence type="ECO:0008006" key="3">
    <source>
        <dbReference type="Google" id="ProtNLM"/>
    </source>
</evidence>
<dbReference type="RefSeq" id="WP_078526895.1">
    <property type="nucleotide sequence ID" value="NZ_CP019875.1"/>
</dbReference>
<dbReference type="Proteomes" id="UP000247512">
    <property type="component" value="Unassembled WGS sequence"/>
</dbReference>
<name>A0ABX5P6H4_9PROT</name>
<sequence>MKNRFSIYKKRNIIERFFARLQQFRNIVTRDNRLASAFPAVIHACGNSQA</sequence>
<protein>
    <recommendedName>
        <fullName evidence="3">Transposase</fullName>
    </recommendedName>
</protein>
<evidence type="ECO:0000313" key="2">
    <source>
        <dbReference type="Proteomes" id="UP000247512"/>
    </source>
</evidence>
<accession>A0ABX5P6H4</accession>